<dbReference type="PANTHER" id="PTHR36174">
    <property type="entry name" value="LIPID II:GLYCINE GLYCYLTRANSFERASE"/>
    <property type="match status" value="1"/>
</dbReference>
<feature type="transmembrane region" description="Helical" evidence="7">
    <location>
        <begin position="52"/>
        <end position="73"/>
    </location>
</feature>
<dbReference type="InterPro" id="IPR016181">
    <property type="entry name" value="Acyl_CoA_acyltransferase"/>
</dbReference>
<keyword evidence="7" id="KW-1133">Transmembrane helix</keyword>
<dbReference type="Gene3D" id="3.40.630.30">
    <property type="match status" value="1"/>
</dbReference>
<dbReference type="EMBL" id="CP043875">
    <property type="protein sequence ID" value="WOF16358.1"/>
    <property type="molecule type" value="Genomic_DNA"/>
</dbReference>
<dbReference type="GO" id="GO:0016755">
    <property type="term" value="F:aminoacyltransferase activity"/>
    <property type="evidence" value="ECO:0007669"/>
    <property type="project" value="InterPro"/>
</dbReference>
<reference evidence="8 9" key="1">
    <citation type="submission" date="2019-09" db="EMBL/GenBank/DDBJ databases">
        <title>The complete genome of Methanoplanus sp. FWC-SCC4.</title>
        <authorList>
            <person name="Chen S.-C."/>
            <person name="Zhou Y.-Z."/>
            <person name="Lai M.-C."/>
        </authorList>
    </citation>
    <scope>NUCLEOTIDE SEQUENCE [LARGE SCALE GENOMIC DNA]</scope>
    <source>
        <strain evidence="8 9">FWC-SCC4</strain>
    </source>
</reference>
<evidence type="ECO:0000313" key="9">
    <source>
        <dbReference type="Proteomes" id="UP001301797"/>
    </source>
</evidence>
<evidence type="ECO:0000313" key="8">
    <source>
        <dbReference type="EMBL" id="WOF16358.1"/>
    </source>
</evidence>
<accession>A0AA97FE43</accession>
<keyword evidence="4" id="KW-0573">Peptidoglycan synthesis</keyword>
<keyword evidence="7" id="KW-0472">Membrane</keyword>
<dbReference type="GO" id="GO:0044038">
    <property type="term" value="P:cell wall macromolecule biosynthetic process"/>
    <property type="evidence" value="ECO:0007669"/>
    <property type="project" value="InterPro"/>
</dbReference>
<evidence type="ECO:0000256" key="1">
    <source>
        <dbReference type="ARBA" id="ARBA00009943"/>
    </source>
</evidence>
<keyword evidence="5" id="KW-0012">Acyltransferase</keyword>
<evidence type="ECO:0000256" key="2">
    <source>
        <dbReference type="ARBA" id="ARBA00022679"/>
    </source>
</evidence>
<protein>
    <submittedName>
        <fullName evidence="8">Peptidoglycan bridge formation glycyltransferase FemA/FemB family protein</fullName>
    </submittedName>
</protein>
<evidence type="ECO:0000256" key="3">
    <source>
        <dbReference type="ARBA" id="ARBA00022960"/>
    </source>
</evidence>
<dbReference type="InterPro" id="IPR003447">
    <property type="entry name" value="FEMABX"/>
</dbReference>
<dbReference type="RefSeq" id="WP_317135770.1">
    <property type="nucleotide sequence ID" value="NZ_CP043875.1"/>
</dbReference>
<keyword evidence="7" id="KW-0812">Transmembrane</keyword>
<dbReference type="GO" id="GO:0008360">
    <property type="term" value="P:regulation of cell shape"/>
    <property type="evidence" value="ECO:0007669"/>
    <property type="project" value="UniProtKB-KW"/>
</dbReference>
<evidence type="ECO:0000256" key="6">
    <source>
        <dbReference type="ARBA" id="ARBA00023316"/>
    </source>
</evidence>
<dbReference type="Proteomes" id="UP001301797">
    <property type="component" value="Chromosome"/>
</dbReference>
<dbReference type="SUPFAM" id="SSF55729">
    <property type="entry name" value="Acyl-CoA N-acyltransferases (Nat)"/>
    <property type="match status" value="1"/>
</dbReference>
<keyword evidence="6" id="KW-0961">Cell wall biogenesis/degradation</keyword>
<keyword evidence="3" id="KW-0133">Cell shape</keyword>
<organism evidence="8 9">
    <name type="scientific">Methanochimaera problematica</name>
    <dbReference type="NCBI Taxonomy" id="2609417"/>
    <lineage>
        <taxon>Archaea</taxon>
        <taxon>Methanobacteriati</taxon>
        <taxon>Methanobacteriota</taxon>
        <taxon>Stenosarchaea group</taxon>
        <taxon>Methanomicrobia</taxon>
        <taxon>Methanomicrobiales</taxon>
        <taxon>Methanomicrobiaceae</taxon>
        <taxon>Methanochimaera</taxon>
    </lineage>
</organism>
<evidence type="ECO:0000256" key="7">
    <source>
        <dbReference type="SAM" id="Phobius"/>
    </source>
</evidence>
<gene>
    <name evidence="8" type="ORF">F1737_06320</name>
</gene>
<dbReference type="AlphaFoldDB" id="A0AA97FE43"/>
<dbReference type="PROSITE" id="PS51191">
    <property type="entry name" value="FEMABX"/>
    <property type="match status" value="1"/>
</dbReference>
<sequence length="341" mass="40560">MEIKIANEEDKTKWDDLILFSENGTLYHTWDWLKLMEKHSTKKIFSHRLKATLYPIMVFDGSSLYGVIPLYLYKILSVKFVASPPPGVENKYLGPVIQNNDKIKLHNKYSKFIKFQNQIDYFIKNTLKSNIVNIDLPPYPQDPRSFIWSGYSVEPRHTNIIDLKKRETEIWNNFNKKLRNEIKKAHNEGIIVEEGTKEHIDFIYTTMSENQRIYSSKEFIQEIYDVFYPENLKIFVAKKDNKVLSGLIITNYKNKVDAWIGTPKVSYKGISPNPLIHWACIQWACTNKYNFYEIIDADNPNFFRFKNKFNSELIHYYSMRWYSPKIRISKGIYRAIKPRYK</sequence>
<dbReference type="GeneID" id="85229778"/>
<dbReference type="PANTHER" id="PTHR36174:SF1">
    <property type="entry name" value="LIPID II:GLYCINE GLYCYLTRANSFERASE"/>
    <property type="match status" value="1"/>
</dbReference>
<name>A0AA97FE43_9EURY</name>
<evidence type="ECO:0000256" key="4">
    <source>
        <dbReference type="ARBA" id="ARBA00022984"/>
    </source>
</evidence>
<dbReference type="KEGG" id="mefw:F1737_06320"/>
<comment type="similarity">
    <text evidence="1">Belongs to the FemABX family.</text>
</comment>
<dbReference type="InterPro" id="IPR050644">
    <property type="entry name" value="PG_Glycine_Bridge_Synth"/>
</dbReference>
<keyword evidence="9" id="KW-1185">Reference proteome</keyword>
<proteinExistence type="inferred from homology"/>
<keyword evidence="2" id="KW-0808">Transferase</keyword>
<dbReference type="GO" id="GO:0071555">
    <property type="term" value="P:cell wall organization"/>
    <property type="evidence" value="ECO:0007669"/>
    <property type="project" value="UniProtKB-KW"/>
</dbReference>
<dbReference type="Pfam" id="PF02388">
    <property type="entry name" value="FemAB"/>
    <property type="match status" value="1"/>
</dbReference>
<evidence type="ECO:0000256" key="5">
    <source>
        <dbReference type="ARBA" id="ARBA00023315"/>
    </source>
</evidence>